<protein>
    <submittedName>
        <fullName evidence="1">Uncharacterized protein</fullName>
    </submittedName>
</protein>
<dbReference type="OrthoDB" id="10338591at2759"/>
<dbReference type="AlphaFoldDB" id="A0A428QC23"/>
<evidence type="ECO:0000313" key="1">
    <source>
        <dbReference type="EMBL" id="RSL62847.1"/>
    </source>
</evidence>
<gene>
    <name evidence="1" type="ORF">CEP54_005547</name>
</gene>
<sequence length="142" mass="16131">MNALIFGPQTTTLNLIFHQLKPGPRWDNWASRPSSSPFYGDLVLISPEIHQVSKTEMEDADDHEKKMRELAGPDVWCIVHYDDANQQYVISTFKSREEIDLEMEERWKNRATQNPGAVFPPVGIALGGGKMPKYSAEQEALE</sequence>
<accession>A0A428QC23</accession>
<keyword evidence="2" id="KW-1185">Reference proteome</keyword>
<name>A0A428QC23_9HYPO</name>
<organism evidence="1 2">
    <name type="scientific">Fusarium duplospermum</name>
    <dbReference type="NCBI Taxonomy" id="1325734"/>
    <lineage>
        <taxon>Eukaryota</taxon>
        <taxon>Fungi</taxon>
        <taxon>Dikarya</taxon>
        <taxon>Ascomycota</taxon>
        <taxon>Pezizomycotina</taxon>
        <taxon>Sordariomycetes</taxon>
        <taxon>Hypocreomycetidae</taxon>
        <taxon>Hypocreales</taxon>
        <taxon>Nectriaceae</taxon>
        <taxon>Fusarium</taxon>
        <taxon>Fusarium solani species complex</taxon>
    </lineage>
</organism>
<evidence type="ECO:0000313" key="2">
    <source>
        <dbReference type="Proteomes" id="UP000288168"/>
    </source>
</evidence>
<dbReference type="Proteomes" id="UP000288168">
    <property type="component" value="Unassembled WGS sequence"/>
</dbReference>
<reference evidence="1 2" key="1">
    <citation type="submission" date="2017-06" db="EMBL/GenBank/DDBJ databases">
        <title>Comparative genomic analysis of Ambrosia Fusariam Clade fungi.</title>
        <authorList>
            <person name="Stajich J.E."/>
            <person name="Carrillo J."/>
            <person name="Kijimoto T."/>
            <person name="Eskalen A."/>
            <person name="O'Donnell K."/>
            <person name="Kasson M."/>
        </authorList>
    </citation>
    <scope>NUCLEOTIDE SEQUENCE [LARGE SCALE GENOMIC DNA]</scope>
    <source>
        <strain evidence="1 2">NRRL62584</strain>
    </source>
</reference>
<proteinExistence type="predicted"/>
<dbReference type="EMBL" id="NKCI01000042">
    <property type="protein sequence ID" value="RSL62847.1"/>
    <property type="molecule type" value="Genomic_DNA"/>
</dbReference>
<comment type="caution">
    <text evidence="1">The sequence shown here is derived from an EMBL/GenBank/DDBJ whole genome shotgun (WGS) entry which is preliminary data.</text>
</comment>